<evidence type="ECO:0000313" key="5">
    <source>
        <dbReference type="Proteomes" id="UP000030752"/>
    </source>
</evidence>
<evidence type="ECO:0000256" key="1">
    <source>
        <dbReference type="ARBA" id="ARBA00006484"/>
    </source>
</evidence>
<keyword evidence="3" id="KW-0560">Oxidoreductase</keyword>
<evidence type="ECO:0000256" key="2">
    <source>
        <dbReference type="ARBA" id="ARBA00022857"/>
    </source>
</evidence>
<dbReference type="GeneID" id="19972646"/>
<dbReference type="Proteomes" id="UP000030752">
    <property type="component" value="Unassembled WGS sequence"/>
</dbReference>
<dbReference type="FunFam" id="3.40.50.720:FF:000084">
    <property type="entry name" value="Short-chain dehydrogenase reductase"/>
    <property type="match status" value="1"/>
</dbReference>
<evidence type="ECO:0000313" key="4">
    <source>
        <dbReference type="EMBL" id="ETN39085.1"/>
    </source>
</evidence>
<protein>
    <recommendedName>
        <fullName evidence="6">Gluconate 5-dehydrogenase</fullName>
    </recommendedName>
</protein>
<evidence type="ECO:0008006" key="6">
    <source>
        <dbReference type="Google" id="ProtNLM"/>
    </source>
</evidence>
<dbReference type="OrthoDB" id="37659at2759"/>
<dbReference type="STRING" id="1220924.W2RRZ7"/>
<keyword evidence="2" id="KW-0521">NADP</keyword>
<evidence type="ECO:0000256" key="3">
    <source>
        <dbReference type="ARBA" id="ARBA00023002"/>
    </source>
</evidence>
<dbReference type="AlphaFoldDB" id="W2RRZ7"/>
<dbReference type="InterPro" id="IPR002347">
    <property type="entry name" value="SDR_fam"/>
</dbReference>
<dbReference type="eggNOG" id="KOG0725">
    <property type="taxonomic scope" value="Eukaryota"/>
</dbReference>
<dbReference type="HOGENOM" id="CLU_010194_1_1_1"/>
<dbReference type="InParanoid" id="W2RRZ7"/>
<comment type="similarity">
    <text evidence="1">Belongs to the short-chain dehydrogenases/reductases (SDR) family.</text>
</comment>
<keyword evidence="5" id="KW-1185">Reference proteome</keyword>
<dbReference type="PROSITE" id="PS00061">
    <property type="entry name" value="ADH_SHORT"/>
    <property type="match status" value="1"/>
</dbReference>
<organism evidence="4 5">
    <name type="scientific">Cyphellophora europaea (strain CBS 101466)</name>
    <name type="common">Phialophora europaea</name>
    <dbReference type="NCBI Taxonomy" id="1220924"/>
    <lineage>
        <taxon>Eukaryota</taxon>
        <taxon>Fungi</taxon>
        <taxon>Dikarya</taxon>
        <taxon>Ascomycota</taxon>
        <taxon>Pezizomycotina</taxon>
        <taxon>Eurotiomycetes</taxon>
        <taxon>Chaetothyriomycetidae</taxon>
        <taxon>Chaetothyriales</taxon>
        <taxon>Cyphellophoraceae</taxon>
        <taxon>Cyphellophora</taxon>
    </lineage>
</organism>
<reference evidence="4 5" key="1">
    <citation type="submission" date="2013-03" db="EMBL/GenBank/DDBJ databases">
        <title>The Genome Sequence of Phialophora europaea CBS 101466.</title>
        <authorList>
            <consortium name="The Broad Institute Genomics Platform"/>
            <person name="Cuomo C."/>
            <person name="de Hoog S."/>
            <person name="Gorbushina A."/>
            <person name="Walker B."/>
            <person name="Young S.K."/>
            <person name="Zeng Q."/>
            <person name="Gargeya S."/>
            <person name="Fitzgerald M."/>
            <person name="Haas B."/>
            <person name="Abouelleil A."/>
            <person name="Allen A.W."/>
            <person name="Alvarado L."/>
            <person name="Arachchi H.M."/>
            <person name="Berlin A.M."/>
            <person name="Chapman S.B."/>
            <person name="Gainer-Dewar J."/>
            <person name="Goldberg J."/>
            <person name="Griggs A."/>
            <person name="Gujja S."/>
            <person name="Hansen M."/>
            <person name="Howarth C."/>
            <person name="Imamovic A."/>
            <person name="Ireland A."/>
            <person name="Larimer J."/>
            <person name="McCowan C."/>
            <person name="Murphy C."/>
            <person name="Pearson M."/>
            <person name="Poon T.W."/>
            <person name="Priest M."/>
            <person name="Roberts A."/>
            <person name="Saif S."/>
            <person name="Shea T."/>
            <person name="Sisk P."/>
            <person name="Sykes S."/>
            <person name="Wortman J."/>
            <person name="Nusbaum C."/>
            <person name="Birren B."/>
        </authorList>
    </citation>
    <scope>NUCLEOTIDE SEQUENCE [LARGE SCALE GENOMIC DNA]</scope>
    <source>
        <strain evidence="4 5">CBS 101466</strain>
    </source>
</reference>
<dbReference type="RefSeq" id="XP_008717870.1">
    <property type="nucleotide sequence ID" value="XM_008719648.1"/>
</dbReference>
<dbReference type="Gene3D" id="3.40.50.720">
    <property type="entry name" value="NAD(P)-binding Rossmann-like Domain"/>
    <property type="match status" value="1"/>
</dbReference>
<proteinExistence type="inferred from homology"/>
<sequence>MSTRDTMASLFSLDGSTAIVTGATGGIGLSVVPALAEMGADIVSLQVPGDPQSSTLKAAIERHGRSFQAFDCNLKSETDIQQTFTRIWEAGIVPDVLLHMAGITHNSPVLETSSETMNNVIDLNVRAPYIISQHFGRRLVSLHHPGKIIHITSMAATLAQEDICVYAASKAFVRQMVRGLSNEWAREGIQVNAVSPGFIQTPMSKHLHENEDFSAYVKGRTSMRRWGMPDDLKGVVAFLASHASDFITGEEIVVDGGVIGR</sequence>
<dbReference type="VEuPathDB" id="FungiDB:HMPREF1541_05307"/>
<dbReference type="PANTHER" id="PTHR42760">
    <property type="entry name" value="SHORT-CHAIN DEHYDROGENASES/REDUCTASES FAMILY MEMBER"/>
    <property type="match status" value="1"/>
</dbReference>
<dbReference type="EMBL" id="KB822721">
    <property type="protein sequence ID" value="ETN39085.1"/>
    <property type="molecule type" value="Genomic_DNA"/>
</dbReference>
<dbReference type="SUPFAM" id="SSF51735">
    <property type="entry name" value="NAD(P)-binding Rossmann-fold domains"/>
    <property type="match status" value="1"/>
</dbReference>
<accession>W2RRZ7</accession>
<dbReference type="GO" id="GO:0016616">
    <property type="term" value="F:oxidoreductase activity, acting on the CH-OH group of donors, NAD or NADP as acceptor"/>
    <property type="evidence" value="ECO:0007669"/>
    <property type="project" value="TreeGrafter"/>
</dbReference>
<dbReference type="InterPro" id="IPR020904">
    <property type="entry name" value="Sc_DH/Rdtase_CS"/>
</dbReference>
<dbReference type="PRINTS" id="PR00081">
    <property type="entry name" value="GDHRDH"/>
</dbReference>
<dbReference type="PANTHER" id="PTHR42760:SF115">
    <property type="entry name" value="3-OXOACYL-[ACYL-CARRIER-PROTEIN] REDUCTASE FABG"/>
    <property type="match status" value="1"/>
</dbReference>
<gene>
    <name evidence="4" type="ORF">HMPREF1541_05307</name>
</gene>
<name>W2RRZ7_CYPE1</name>
<dbReference type="Pfam" id="PF13561">
    <property type="entry name" value="adh_short_C2"/>
    <property type="match status" value="1"/>
</dbReference>
<dbReference type="InterPro" id="IPR036291">
    <property type="entry name" value="NAD(P)-bd_dom_sf"/>
</dbReference>